<dbReference type="Proteomes" id="UP001302349">
    <property type="component" value="Chromosome"/>
</dbReference>
<dbReference type="InterPro" id="IPR002641">
    <property type="entry name" value="PNPLA_dom"/>
</dbReference>
<sequence length="194" mass="21611">MQIPFIAVSTDLNTQKEKVFDSGSMYHAIRASVAIPTVLTPLKSGESLYVDGGVTNPVPADKVKRTKGDILVVSNVNAFKPYVSPLKKQEKRESNQYTKRLEEMMSKISKVIPGSSSAKKKLGFFDLLNDSLDLLQDRLTSELLKQYKPGLSVEVSRRACSTFEFYRAKEIIEAGRQAFEEALKASNLLSESEQ</sequence>
<feature type="domain" description="PNPLA" evidence="5">
    <location>
        <begin position="1"/>
        <end position="64"/>
    </location>
</feature>
<gene>
    <name evidence="6" type="ORF">RT717_24010</name>
</gene>
<dbReference type="InterPro" id="IPR050301">
    <property type="entry name" value="NTE"/>
</dbReference>
<dbReference type="SUPFAM" id="SSF52151">
    <property type="entry name" value="FabD/lysophospholipase-like"/>
    <property type="match status" value="1"/>
</dbReference>
<proteinExistence type="predicted"/>
<keyword evidence="7" id="KW-1185">Reference proteome</keyword>
<keyword evidence="3" id="KW-0443">Lipid metabolism</keyword>
<dbReference type="Pfam" id="PF01734">
    <property type="entry name" value="Patatin"/>
    <property type="match status" value="1"/>
</dbReference>
<accession>A0ABZ0INL5</accession>
<dbReference type="PROSITE" id="PS51635">
    <property type="entry name" value="PNPLA"/>
    <property type="match status" value="1"/>
</dbReference>
<evidence type="ECO:0000256" key="1">
    <source>
        <dbReference type="ARBA" id="ARBA00022801"/>
    </source>
</evidence>
<dbReference type="Gene3D" id="3.40.1090.10">
    <property type="entry name" value="Cytosolic phospholipase A2 catalytic domain"/>
    <property type="match status" value="1"/>
</dbReference>
<dbReference type="PANTHER" id="PTHR14226">
    <property type="entry name" value="NEUROPATHY TARGET ESTERASE/SWISS CHEESE D.MELANOGASTER"/>
    <property type="match status" value="1"/>
</dbReference>
<evidence type="ECO:0000256" key="4">
    <source>
        <dbReference type="PROSITE-ProRule" id="PRU01161"/>
    </source>
</evidence>
<protein>
    <submittedName>
        <fullName evidence="6">Patatin-like phospholipase family protein</fullName>
    </submittedName>
</protein>
<evidence type="ECO:0000259" key="5">
    <source>
        <dbReference type="PROSITE" id="PS51635"/>
    </source>
</evidence>
<feature type="short sequence motif" description="DGA/G" evidence="4">
    <location>
        <begin position="51"/>
        <end position="53"/>
    </location>
</feature>
<keyword evidence="1" id="KW-0378">Hydrolase</keyword>
<evidence type="ECO:0000313" key="7">
    <source>
        <dbReference type="Proteomes" id="UP001302349"/>
    </source>
</evidence>
<dbReference type="PANTHER" id="PTHR14226:SF76">
    <property type="entry name" value="NTE FAMILY PROTEIN RSSA"/>
    <property type="match status" value="1"/>
</dbReference>
<evidence type="ECO:0000313" key="6">
    <source>
        <dbReference type="EMBL" id="WOK06146.1"/>
    </source>
</evidence>
<evidence type="ECO:0000256" key="2">
    <source>
        <dbReference type="ARBA" id="ARBA00022963"/>
    </source>
</evidence>
<comment type="caution">
    <text evidence="4">Lacks conserved residue(s) required for the propagation of feature annotation.</text>
</comment>
<dbReference type="EMBL" id="CP136051">
    <property type="protein sequence ID" value="WOK06146.1"/>
    <property type="molecule type" value="Genomic_DNA"/>
</dbReference>
<keyword evidence="2" id="KW-0442">Lipid degradation</keyword>
<organism evidence="6 7">
    <name type="scientific">Imperialibacter roseus</name>
    <dbReference type="NCBI Taxonomy" id="1324217"/>
    <lineage>
        <taxon>Bacteria</taxon>
        <taxon>Pseudomonadati</taxon>
        <taxon>Bacteroidota</taxon>
        <taxon>Cytophagia</taxon>
        <taxon>Cytophagales</taxon>
        <taxon>Flammeovirgaceae</taxon>
        <taxon>Imperialibacter</taxon>
    </lineage>
</organism>
<reference evidence="6 7" key="1">
    <citation type="journal article" date="2023" name="Microbiol. Resour. Announc.">
        <title>Complete Genome Sequence of Imperialibacter roseus strain P4T.</title>
        <authorList>
            <person name="Tizabi D.R."/>
            <person name="Bachvaroff T."/>
            <person name="Hill R.T."/>
        </authorList>
    </citation>
    <scope>NUCLEOTIDE SEQUENCE [LARGE SCALE GENOMIC DNA]</scope>
    <source>
        <strain evidence="6 7">P4T</strain>
    </source>
</reference>
<dbReference type="InterPro" id="IPR016035">
    <property type="entry name" value="Acyl_Trfase/lysoPLipase"/>
</dbReference>
<name>A0ABZ0INL5_9BACT</name>
<evidence type="ECO:0000256" key="3">
    <source>
        <dbReference type="ARBA" id="ARBA00023098"/>
    </source>
</evidence>